<feature type="region of interest" description="Disordered" evidence="7">
    <location>
        <begin position="1"/>
        <end position="56"/>
    </location>
</feature>
<keyword evidence="5 8" id="KW-1133">Transmembrane helix</keyword>
<accession>A0A1C6R817</accession>
<proteinExistence type="inferred from homology"/>
<keyword evidence="6 8" id="KW-0472">Membrane</keyword>
<keyword evidence="10" id="KW-1185">Reference proteome</keyword>
<evidence type="ECO:0000256" key="6">
    <source>
        <dbReference type="ARBA" id="ARBA00023136"/>
    </source>
</evidence>
<dbReference type="Proteomes" id="UP000199413">
    <property type="component" value="Unassembled WGS sequence"/>
</dbReference>
<evidence type="ECO:0000256" key="8">
    <source>
        <dbReference type="SAM" id="Phobius"/>
    </source>
</evidence>
<dbReference type="STRING" id="568872.GA0070624_0048"/>
<comment type="subcellular location">
    <subcellularLocation>
        <location evidence="1">Cell membrane</location>
    </subcellularLocation>
</comment>
<dbReference type="Pfam" id="PF05423">
    <property type="entry name" value="Mycobact_memb"/>
    <property type="match status" value="1"/>
</dbReference>
<evidence type="ECO:0000256" key="7">
    <source>
        <dbReference type="SAM" id="MobiDB-lite"/>
    </source>
</evidence>
<protein>
    <submittedName>
        <fullName evidence="9">Membrane protein</fullName>
    </submittedName>
</protein>
<dbReference type="GO" id="GO:0005886">
    <property type="term" value="C:plasma membrane"/>
    <property type="evidence" value="ECO:0007669"/>
    <property type="project" value="UniProtKB-SubCell"/>
</dbReference>
<sequence length="233" mass="24115">MGDGSPTDPRDPAATPWAPPDPPAASAEPTPVRTGDAPDRPGGPPRAGERRRPAGDGRTTTIVLSAFAVVVLAVCGLLAVVSLLVNLPVHPFGDGPQAREPRQEVPVAPAGSGDTDAGQARSEPPSPHPTPSQRPASTPSNGPGRFAVRYEVTGQGPVDIQYQDANGLLVLVERVSLPWHRQIRTDDPSQASVMAYKVDDKGGRSIACALTVDGRPPVAELTGDGGWRVTCGA</sequence>
<gene>
    <name evidence="9" type="ORF">GA0070624_0048</name>
</gene>
<comment type="similarity">
    <text evidence="2">Belongs to the MmpS family.</text>
</comment>
<feature type="transmembrane region" description="Helical" evidence="8">
    <location>
        <begin position="60"/>
        <end position="85"/>
    </location>
</feature>
<dbReference type="InterPro" id="IPR038468">
    <property type="entry name" value="MmpS_C"/>
</dbReference>
<evidence type="ECO:0000256" key="2">
    <source>
        <dbReference type="ARBA" id="ARBA00007531"/>
    </source>
</evidence>
<keyword evidence="4 8" id="KW-0812">Transmembrane</keyword>
<evidence type="ECO:0000256" key="1">
    <source>
        <dbReference type="ARBA" id="ARBA00004236"/>
    </source>
</evidence>
<keyword evidence="3" id="KW-1003">Cell membrane</keyword>
<dbReference type="RefSeq" id="WP_141714909.1">
    <property type="nucleotide sequence ID" value="NZ_FMHV01000002.1"/>
</dbReference>
<evidence type="ECO:0000256" key="5">
    <source>
        <dbReference type="ARBA" id="ARBA00022989"/>
    </source>
</evidence>
<reference evidence="10" key="1">
    <citation type="submission" date="2016-06" db="EMBL/GenBank/DDBJ databases">
        <authorList>
            <person name="Varghese N."/>
            <person name="Submissions Spin"/>
        </authorList>
    </citation>
    <scope>NUCLEOTIDE SEQUENCE [LARGE SCALE GENOMIC DNA]</scope>
    <source>
        <strain evidence="10">DSM 45431</strain>
    </source>
</reference>
<dbReference type="EMBL" id="FMHV01000002">
    <property type="protein sequence ID" value="SCL13213.1"/>
    <property type="molecule type" value="Genomic_DNA"/>
</dbReference>
<evidence type="ECO:0000313" key="9">
    <source>
        <dbReference type="EMBL" id="SCL13213.1"/>
    </source>
</evidence>
<feature type="region of interest" description="Disordered" evidence="7">
    <location>
        <begin position="94"/>
        <end position="145"/>
    </location>
</feature>
<dbReference type="InterPro" id="IPR008693">
    <property type="entry name" value="MmpS"/>
</dbReference>
<evidence type="ECO:0000256" key="4">
    <source>
        <dbReference type="ARBA" id="ARBA00022692"/>
    </source>
</evidence>
<dbReference type="Gene3D" id="2.60.40.2880">
    <property type="entry name" value="MmpS1-5, C-terminal soluble domain"/>
    <property type="match status" value="1"/>
</dbReference>
<dbReference type="OrthoDB" id="3406002at2"/>
<evidence type="ECO:0000313" key="10">
    <source>
        <dbReference type="Proteomes" id="UP000199413"/>
    </source>
</evidence>
<dbReference type="AlphaFoldDB" id="A0A1C6R817"/>
<name>A0A1C6R817_9ACTN</name>
<organism evidence="9 10">
    <name type="scientific">Micromonospora rhizosphaerae</name>
    <dbReference type="NCBI Taxonomy" id="568872"/>
    <lineage>
        <taxon>Bacteria</taxon>
        <taxon>Bacillati</taxon>
        <taxon>Actinomycetota</taxon>
        <taxon>Actinomycetes</taxon>
        <taxon>Micromonosporales</taxon>
        <taxon>Micromonosporaceae</taxon>
        <taxon>Micromonospora</taxon>
    </lineage>
</organism>
<evidence type="ECO:0000256" key="3">
    <source>
        <dbReference type="ARBA" id="ARBA00022475"/>
    </source>
</evidence>